<dbReference type="RefSeq" id="XP_008486217.1">
    <property type="nucleotide sequence ID" value="XM_008487995.1"/>
</dbReference>
<dbReference type="GeneID" id="103522911"/>
<keyword evidence="2" id="KW-1185">Reference proteome</keyword>
<accession>A0A1S3DQF5</accession>
<feature type="domain" description="WH2" evidence="1">
    <location>
        <begin position="50"/>
        <end position="67"/>
    </location>
</feature>
<dbReference type="Proteomes" id="UP000079169">
    <property type="component" value="Unplaced"/>
</dbReference>
<evidence type="ECO:0000313" key="2">
    <source>
        <dbReference type="Proteomes" id="UP000079169"/>
    </source>
</evidence>
<organism evidence="2 3">
    <name type="scientific">Diaphorina citri</name>
    <name type="common">Asian citrus psyllid</name>
    <dbReference type="NCBI Taxonomy" id="121845"/>
    <lineage>
        <taxon>Eukaryota</taxon>
        <taxon>Metazoa</taxon>
        <taxon>Ecdysozoa</taxon>
        <taxon>Arthropoda</taxon>
        <taxon>Hexapoda</taxon>
        <taxon>Insecta</taxon>
        <taxon>Pterygota</taxon>
        <taxon>Neoptera</taxon>
        <taxon>Paraneoptera</taxon>
        <taxon>Hemiptera</taxon>
        <taxon>Sternorrhyncha</taxon>
        <taxon>Psylloidea</taxon>
        <taxon>Psyllidae</taxon>
        <taxon>Diaphorininae</taxon>
        <taxon>Diaphorina</taxon>
    </lineage>
</organism>
<dbReference type="Pfam" id="PF02205">
    <property type="entry name" value="WH2"/>
    <property type="match status" value="2"/>
</dbReference>
<dbReference type="InterPro" id="IPR003124">
    <property type="entry name" value="WH2_dom"/>
</dbReference>
<dbReference type="SMART" id="SM00246">
    <property type="entry name" value="WH2"/>
    <property type="match status" value="2"/>
</dbReference>
<proteinExistence type="predicted"/>
<dbReference type="PROSITE" id="PS51082">
    <property type="entry name" value="WH2"/>
    <property type="match status" value="1"/>
</dbReference>
<dbReference type="AlphaFoldDB" id="A0A1S3DQF5"/>
<dbReference type="KEGG" id="dci:103522911"/>
<dbReference type="GO" id="GO:0003779">
    <property type="term" value="F:actin binding"/>
    <property type="evidence" value="ECO:0007669"/>
    <property type="project" value="InterPro"/>
</dbReference>
<evidence type="ECO:0000313" key="3">
    <source>
        <dbReference type="RefSeq" id="XP_008486217.1"/>
    </source>
</evidence>
<sequence length="81" mass="9320">MMKEVEQGKKLRHVQCNDRSAPIISVVKKDAGDEGEKFVFESEKKDVDAVHNALLSEIQQGVKLRKVKVNDRSSRWPCRRI</sequence>
<dbReference type="PaxDb" id="121845-A0A1S3DQF5"/>
<reference evidence="3" key="1">
    <citation type="submission" date="2025-08" db="UniProtKB">
        <authorList>
            <consortium name="RefSeq"/>
        </authorList>
    </citation>
    <scope>IDENTIFICATION</scope>
</reference>
<name>A0A1S3DQF5_DIACI</name>
<gene>
    <name evidence="3" type="primary">LOC103522911</name>
</gene>
<protein>
    <submittedName>
        <fullName evidence="3">Actobindin-B/C-like</fullName>
    </submittedName>
</protein>
<dbReference type="STRING" id="121845.A0A1S3DQF5"/>
<evidence type="ECO:0000259" key="1">
    <source>
        <dbReference type="PROSITE" id="PS51082"/>
    </source>
</evidence>